<name>A0A1J4KPE3_9EUKA</name>
<dbReference type="AlphaFoldDB" id="A0A1J4KPE3"/>
<proteinExistence type="inferred from homology"/>
<dbReference type="VEuPathDB" id="TrichDB:TRFO_16861"/>
<protein>
    <recommendedName>
        <fullName evidence="4">Thioredoxin domain-containing protein</fullName>
    </recommendedName>
</protein>
<dbReference type="OrthoDB" id="427280at2759"/>
<organism evidence="2 3">
    <name type="scientific">Tritrichomonas foetus</name>
    <dbReference type="NCBI Taxonomy" id="1144522"/>
    <lineage>
        <taxon>Eukaryota</taxon>
        <taxon>Metamonada</taxon>
        <taxon>Parabasalia</taxon>
        <taxon>Tritrichomonadida</taxon>
        <taxon>Tritrichomonadidae</taxon>
        <taxon>Tritrichomonas</taxon>
    </lineage>
</organism>
<gene>
    <name evidence="2" type="ORF">TRFO_16861</name>
</gene>
<dbReference type="GO" id="GO:0005783">
    <property type="term" value="C:endoplasmic reticulum"/>
    <property type="evidence" value="ECO:0007669"/>
    <property type="project" value="TreeGrafter"/>
</dbReference>
<sequence length="521" mass="61001">MLIYFFTLLIFIPYKIRKPEVLTVNTLSEMEKVIHSTTFSVVLHIDSQDSASPLLKDQFIRASSLFNHNGSFCIIDSSKSESQLRKYGQQAPCLVLFKQKREWLILPYPRNEDSLLFLFNHFFSQKLVTMNNRADFLSCFGHFDFTLLTPPELVQQVMSLRFQISAYVGNMEILVCDKKFLQQSFTIKNNEIGIYRAEDQTIQSIQPNIDSIFEATIPVFRHFVTTDFRQPDSTFVAFLGTQQDSNLKDVDELLFNLSIKFPNFVIGYLEPKLQYIARHATMQKFDNLPTIITFSPSDRSYFPINDPKLFNLPFNKEQWMKDAELYLSMINKGKIKRKYHSEPVPKNNKNDLVEKIVGDTYDSFMKDQRHDLYVMYVESNNGVCNEALSEFQKAAEVARNIRFGVIDVILNSSPRKFPQIHKLPYVRFYPSKNRTNDVPFLHSMKRDDFLRFAMKFGSQNYKFDVPKKSKSEFRNEISIFNKIISQLPPDDQNKMEPYFKKMWFEVGLKSGISRPDDEDEL</sequence>
<evidence type="ECO:0008006" key="4">
    <source>
        <dbReference type="Google" id="ProtNLM"/>
    </source>
</evidence>
<dbReference type="GO" id="GO:0034976">
    <property type="term" value="P:response to endoplasmic reticulum stress"/>
    <property type="evidence" value="ECO:0007669"/>
    <property type="project" value="TreeGrafter"/>
</dbReference>
<keyword evidence="3" id="KW-1185">Reference proteome</keyword>
<evidence type="ECO:0000256" key="1">
    <source>
        <dbReference type="ARBA" id="ARBA00006347"/>
    </source>
</evidence>
<reference evidence="2" key="1">
    <citation type="submission" date="2016-10" db="EMBL/GenBank/DDBJ databases">
        <authorList>
            <person name="Benchimol M."/>
            <person name="Almeida L.G."/>
            <person name="Vasconcelos A.T."/>
            <person name="Perreira-Neves A."/>
            <person name="Rosa I.A."/>
            <person name="Tasca T."/>
            <person name="Bogo M.R."/>
            <person name="de Souza W."/>
        </authorList>
    </citation>
    <scope>NUCLEOTIDE SEQUENCE [LARGE SCALE GENOMIC DNA]</scope>
    <source>
        <strain evidence="2">K</strain>
    </source>
</reference>
<dbReference type="InterPro" id="IPR036249">
    <property type="entry name" value="Thioredoxin-like_sf"/>
</dbReference>
<evidence type="ECO:0000313" key="2">
    <source>
        <dbReference type="EMBL" id="OHT13107.1"/>
    </source>
</evidence>
<dbReference type="GO" id="GO:0003756">
    <property type="term" value="F:protein disulfide isomerase activity"/>
    <property type="evidence" value="ECO:0007669"/>
    <property type="project" value="TreeGrafter"/>
</dbReference>
<dbReference type="PANTHER" id="PTHR18929">
    <property type="entry name" value="PROTEIN DISULFIDE ISOMERASE"/>
    <property type="match status" value="1"/>
</dbReference>
<dbReference type="RefSeq" id="XP_068366243.1">
    <property type="nucleotide sequence ID" value="XM_068499239.1"/>
</dbReference>
<dbReference type="SUPFAM" id="SSF52833">
    <property type="entry name" value="Thioredoxin-like"/>
    <property type="match status" value="1"/>
</dbReference>
<dbReference type="Proteomes" id="UP000179807">
    <property type="component" value="Unassembled WGS sequence"/>
</dbReference>
<dbReference type="GO" id="GO:0006457">
    <property type="term" value="P:protein folding"/>
    <property type="evidence" value="ECO:0007669"/>
    <property type="project" value="TreeGrafter"/>
</dbReference>
<accession>A0A1J4KPE3</accession>
<dbReference type="GeneID" id="94833943"/>
<dbReference type="EMBL" id="MLAK01000548">
    <property type="protein sequence ID" value="OHT13107.1"/>
    <property type="molecule type" value="Genomic_DNA"/>
</dbReference>
<comment type="caution">
    <text evidence="2">The sequence shown here is derived from an EMBL/GenBank/DDBJ whole genome shotgun (WGS) entry which is preliminary data.</text>
</comment>
<evidence type="ECO:0000313" key="3">
    <source>
        <dbReference type="Proteomes" id="UP000179807"/>
    </source>
</evidence>
<dbReference type="Gene3D" id="3.40.30.10">
    <property type="entry name" value="Glutaredoxin"/>
    <property type="match status" value="1"/>
</dbReference>
<comment type="similarity">
    <text evidence="1">Belongs to the protein disulfide isomerase family.</text>
</comment>